<feature type="compositionally biased region" description="Polar residues" evidence="1">
    <location>
        <begin position="100"/>
        <end position="112"/>
    </location>
</feature>
<feature type="region of interest" description="Disordered" evidence="1">
    <location>
        <begin position="1"/>
        <end position="23"/>
    </location>
</feature>
<comment type="caution">
    <text evidence="2">The sequence shown here is derived from an EMBL/GenBank/DDBJ whole genome shotgun (WGS) entry which is preliminary data.</text>
</comment>
<keyword evidence="3" id="KW-1185">Reference proteome</keyword>
<protein>
    <submittedName>
        <fullName evidence="2">Uncharacterized protein</fullName>
    </submittedName>
</protein>
<evidence type="ECO:0000313" key="2">
    <source>
        <dbReference type="EMBL" id="OWF35259.1"/>
    </source>
</evidence>
<name>A0A210PFJ7_MIZYE</name>
<dbReference type="Proteomes" id="UP000242188">
    <property type="component" value="Unassembled WGS sequence"/>
</dbReference>
<gene>
    <name evidence="2" type="ORF">KP79_PYT14999</name>
</gene>
<reference evidence="2 3" key="1">
    <citation type="journal article" date="2017" name="Nat. Ecol. Evol.">
        <title>Scallop genome provides insights into evolution of bilaterian karyotype and development.</title>
        <authorList>
            <person name="Wang S."/>
            <person name="Zhang J."/>
            <person name="Jiao W."/>
            <person name="Li J."/>
            <person name="Xun X."/>
            <person name="Sun Y."/>
            <person name="Guo X."/>
            <person name="Huan P."/>
            <person name="Dong B."/>
            <person name="Zhang L."/>
            <person name="Hu X."/>
            <person name="Sun X."/>
            <person name="Wang J."/>
            <person name="Zhao C."/>
            <person name="Wang Y."/>
            <person name="Wang D."/>
            <person name="Huang X."/>
            <person name="Wang R."/>
            <person name="Lv J."/>
            <person name="Li Y."/>
            <person name="Zhang Z."/>
            <person name="Liu B."/>
            <person name="Lu W."/>
            <person name="Hui Y."/>
            <person name="Liang J."/>
            <person name="Zhou Z."/>
            <person name="Hou R."/>
            <person name="Li X."/>
            <person name="Liu Y."/>
            <person name="Li H."/>
            <person name="Ning X."/>
            <person name="Lin Y."/>
            <person name="Zhao L."/>
            <person name="Xing Q."/>
            <person name="Dou J."/>
            <person name="Li Y."/>
            <person name="Mao J."/>
            <person name="Guo H."/>
            <person name="Dou H."/>
            <person name="Li T."/>
            <person name="Mu C."/>
            <person name="Jiang W."/>
            <person name="Fu Q."/>
            <person name="Fu X."/>
            <person name="Miao Y."/>
            <person name="Liu J."/>
            <person name="Yu Q."/>
            <person name="Li R."/>
            <person name="Liao H."/>
            <person name="Li X."/>
            <person name="Kong Y."/>
            <person name="Jiang Z."/>
            <person name="Chourrout D."/>
            <person name="Li R."/>
            <person name="Bao Z."/>
        </authorList>
    </citation>
    <scope>NUCLEOTIDE SEQUENCE [LARGE SCALE GENOMIC DNA]</scope>
    <source>
        <strain evidence="2 3">PY_sf001</strain>
    </source>
</reference>
<accession>A0A210PFJ7</accession>
<dbReference type="OrthoDB" id="6162705at2759"/>
<sequence length="390" mass="42416">MEMKHSSASYESKRKAQKEEANETSLFKKARYEWQIKGESSKDAKIHKYCTTEVQLGLDRTEQDIVTCSKLQEDAASTKLKLITGNNASFQSEIKHVNNPDFTSQGHTSSSEKGQRCGDFSHVSLYNGHPAGTFESPKYRGTLACVDPVVSDRTASNNSLQTFQITQTKESSSALPELHATDQSDIDTNLDSRGAFVGLSSNISSISSRRAYNPRSSTTSTNSNELQFDSFLAKRQNSHIAKAVVDNAINKTLEDMGVSPDNNNDSFVNGKCNVEDAGISQAIQSRGLIPQHQTLDSQDIISQHQAVCGARLAPILSHVTHLSDMVFSQGHFQPNCLADTQDIILDQNSTFAATSVATSVSASSSDLLDQAVSMAISSRGLALQRDLDVL</sequence>
<organism evidence="2 3">
    <name type="scientific">Mizuhopecten yessoensis</name>
    <name type="common">Japanese scallop</name>
    <name type="synonym">Patinopecten yessoensis</name>
    <dbReference type="NCBI Taxonomy" id="6573"/>
    <lineage>
        <taxon>Eukaryota</taxon>
        <taxon>Metazoa</taxon>
        <taxon>Spiralia</taxon>
        <taxon>Lophotrochozoa</taxon>
        <taxon>Mollusca</taxon>
        <taxon>Bivalvia</taxon>
        <taxon>Autobranchia</taxon>
        <taxon>Pteriomorphia</taxon>
        <taxon>Pectinida</taxon>
        <taxon>Pectinoidea</taxon>
        <taxon>Pectinidae</taxon>
        <taxon>Mizuhopecten</taxon>
    </lineage>
</organism>
<evidence type="ECO:0000313" key="3">
    <source>
        <dbReference type="Proteomes" id="UP000242188"/>
    </source>
</evidence>
<proteinExistence type="predicted"/>
<feature type="compositionally biased region" description="Basic and acidic residues" evidence="1">
    <location>
        <begin position="1"/>
        <end position="21"/>
    </location>
</feature>
<dbReference type="AlphaFoldDB" id="A0A210PFJ7"/>
<feature type="region of interest" description="Disordered" evidence="1">
    <location>
        <begin position="97"/>
        <end position="116"/>
    </location>
</feature>
<dbReference type="EMBL" id="NEDP02076735">
    <property type="protein sequence ID" value="OWF35259.1"/>
    <property type="molecule type" value="Genomic_DNA"/>
</dbReference>
<evidence type="ECO:0000256" key="1">
    <source>
        <dbReference type="SAM" id="MobiDB-lite"/>
    </source>
</evidence>